<name>A0A930B894_9FIRM</name>
<dbReference type="AlphaFoldDB" id="A0A930B894"/>
<dbReference type="Proteomes" id="UP000757890">
    <property type="component" value="Unassembled WGS sequence"/>
</dbReference>
<keyword evidence="5" id="KW-0472">Membrane</keyword>
<evidence type="ECO:0000313" key="8">
    <source>
        <dbReference type="Proteomes" id="UP000757890"/>
    </source>
</evidence>
<evidence type="ECO:0000313" key="7">
    <source>
        <dbReference type="EMBL" id="MBF1128586.1"/>
    </source>
</evidence>
<evidence type="ECO:0000256" key="4">
    <source>
        <dbReference type="ARBA" id="ARBA00022679"/>
    </source>
</evidence>
<dbReference type="CDD" id="cd07984">
    <property type="entry name" value="LPLAT_LABLAT-like"/>
    <property type="match status" value="1"/>
</dbReference>
<dbReference type="EMBL" id="JABZMK010000001">
    <property type="protein sequence ID" value="MBF1128586.1"/>
    <property type="molecule type" value="Genomic_DNA"/>
</dbReference>
<evidence type="ECO:0000256" key="2">
    <source>
        <dbReference type="ARBA" id="ARBA00022475"/>
    </source>
</evidence>
<accession>A0A930B894</accession>
<dbReference type="PANTHER" id="PTHR30606:SF10">
    <property type="entry name" value="PHOSPHATIDYLINOSITOL MANNOSIDE ACYLTRANSFERASE"/>
    <property type="match status" value="1"/>
</dbReference>
<keyword evidence="6 7" id="KW-0012">Acyltransferase</keyword>
<proteinExistence type="predicted"/>
<dbReference type="GO" id="GO:0005886">
    <property type="term" value="C:plasma membrane"/>
    <property type="evidence" value="ECO:0007669"/>
    <property type="project" value="UniProtKB-SubCell"/>
</dbReference>
<organism evidence="7 8">
    <name type="scientific">Dialister invisus</name>
    <dbReference type="NCBI Taxonomy" id="218538"/>
    <lineage>
        <taxon>Bacteria</taxon>
        <taxon>Bacillati</taxon>
        <taxon>Bacillota</taxon>
        <taxon>Negativicutes</taxon>
        <taxon>Veillonellales</taxon>
        <taxon>Veillonellaceae</taxon>
        <taxon>Dialister</taxon>
    </lineage>
</organism>
<dbReference type="GO" id="GO:0016746">
    <property type="term" value="F:acyltransferase activity"/>
    <property type="evidence" value="ECO:0007669"/>
    <property type="project" value="UniProtKB-KW"/>
</dbReference>
<dbReference type="PANTHER" id="PTHR30606">
    <property type="entry name" value="LIPID A BIOSYNTHESIS LAUROYL ACYLTRANSFERASE"/>
    <property type="match status" value="1"/>
</dbReference>
<comment type="subcellular location">
    <subcellularLocation>
        <location evidence="1">Cell inner membrane</location>
    </subcellularLocation>
</comment>
<dbReference type="GO" id="GO:0009247">
    <property type="term" value="P:glycolipid biosynthetic process"/>
    <property type="evidence" value="ECO:0007669"/>
    <property type="project" value="UniProtKB-ARBA"/>
</dbReference>
<evidence type="ECO:0000256" key="3">
    <source>
        <dbReference type="ARBA" id="ARBA00022519"/>
    </source>
</evidence>
<evidence type="ECO:0000256" key="1">
    <source>
        <dbReference type="ARBA" id="ARBA00004533"/>
    </source>
</evidence>
<sequence length="273" mass="31325">MGHILGEFFWMLIPNRRKKLALRNIFRGNITKDVKTAEEISKAAAVRFGTIGMSVFRFPLLNKKNISDYVVIQGKEKLDEILASGEGCIIAGNHCGNWELEGAALALYGYPILAVGMKQSNEGFDKFIREYRSIPGQTVEYKTGVRDMLRRLKEGYFVGLLCDQDPGDTGLISPFLGQKTLTPTGPAHFALMTGRPVLMAFMHQLTDYTYEIIVEDPIYADKNLGKKESVRQITDDINKRLGNWIKKHPEDWFWLHNRWKWTDRFYPELKEES</sequence>
<comment type="caution">
    <text evidence="7">The sequence shown here is derived from an EMBL/GenBank/DDBJ whole genome shotgun (WGS) entry which is preliminary data.</text>
</comment>
<reference evidence="7" key="1">
    <citation type="submission" date="2020-04" db="EMBL/GenBank/DDBJ databases">
        <title>Deep metagenomics examines the oral microbiome during advanced dental caries in children, revealing novel taxa and co-occurrences with host molecules.</title>
        <authorList>
            <person name="Baker J.L."/>
            <person name="Morton J.T."/>
            <person name="Dinis M."/>
            <person name="Alvarez R."/>
            <person name="Tran N.C."/>
            <person name="Knight R."/>
            <person name="Edlund A."/>
        </authorList>
    </citation>
    <scope>NUCLEOTIDE SEQUENCE</scope>
    <source>
        <strain evidence="7">JCVI_32_bin.14</strain>
    </source>
</reference>
<keyword evidence="4" id="KW-0808">Transferase</keyword>
<dbReference type="Pfam" id="PF03279">
    <property type="entry name" value="Lip_A_acyltrans"/>
    <property type="match status" value="1"/>
</dbReference>
<keyword evidence="3" id="KW-0997">Cell inner membrane</keyword>
<keyword evidence="2" id="KW-1003">Cell membrane</keyword>
<evidence type="ECO:0000256" key="6">
    <source>
        <dbReference type="ARBA" id="ARBA00023315"/>
    </source>
</evidence>
<protein>
    <submittedName>
        <fullName evidence="7">Lysophospholipid acyltransferase family protein</fullName>
    </submittedName>
</protein>
<gene>
    <name evidence="7" type="ORF">HXL70_00850</name>
</gene>
<evidence type="ECO:0000256" key="5">
    <source>
        <dbReference type="ARBA" id="ARBA00023136"/>
    </source>
</evidence>
<dbReference type="InterPro" id="IPR004960">
    <property type="entry name" value="LipA_acyltrans"/>
</dbReference>